<comment type="subcellular location">
    <subcellularLocation>
        <location evidence="1">Peroxisome</location>
    </subcellularLocation>
</comment>
<keyword evidence="4" id="KW-0276">Fatty acid metabolism</keyword>
<dbReference type="Gene3D" id="3.90.226.10">
    <property type="entry name" value="2-enoyl-CoA Hydratase, Chain A, domain 1"/>
    <property type="match status" value="1"/>
</dbReference>
<organism evidence="14 15">
    <name type="scientific">Dinothrombium tinctorium</name>
    <dbReference type="NCBI Taxonomy" id="1965070"/>
    <lineage>
        <taxon>Eukaryota</taxon>
        <taxon>Metazoa</taxon>
        <taxon>Ecdysozoa</taxon>
        <taxon>Arthropoda</taxon>
        <taxon>Chelicerata</taxon>
        <taxon>Arachnida</taxon>
        <taxon>Acari</taxon>
        <taxon>Acariformes</taxon>
        <taxon>Trombidiformes</taxon>
        <taxon>Prostigmata</taxon>
        <taxon>Anystina</taxon>
        <taxon>Parasitengona</taxon>
        <taxon>Trombidioidea</taxon>
        <taxon>Trombidiidae</taxon>
        <taxon>Dinothrombium</taxon>
    </lineage>
</organism>
<dbReference type="GO" id="GO:0005739">
    <property type="term" value="C:mitochondrion"/>
    <property type="evidence" value="ECO:0007669"/>
    <property type="project" value="TreeGrafter"/>
</dbReference>
<dbReference type="AlphaFoldDB" id="A0A3S3NWL9"/>
<proteinExistence type="inferred from homology"/>
<comment type="catalytic activity">
    <reaction evidence="10">
        <text>(3E,5Z,8Z,11Z,14Z)-eicosapentaenoyl-CoA = (2E,4E,8Z,11Z,14Z)-eicosapentaenoyl-CoA</text>
        <dbReference type="Rhea" id="RHEA:45224"/>
        <dbReference type="ChEBI" id="CHEBI:85090"/>
        <dbReference type="ChEBI" id="CHEBI:85091"/>
    </reaction>
</comment>
<evidence type="ECO:0000256" key="7">
    <source>
        <dbReference type="ARBA" id="ARBA00023140"/>
    </source>
</evidence>
<dbReference type="PANTHER" id="PTHR43149">
    <property type="entry name" value="ENOYL-COA HYDRATASE"/>
    <property type="match status" value="1"/>
</dbReference>
<dbReference type="Proteomes" id="UP000285301">
    <property type="component" value="Unassembled WGS sequence"/>
</dbReference>
<accession>A0A3S3NWL9</accession>
<dbReference type="PROSITE" id="PS00166">
    <property type="entry name" value="ENOYL_COA_HYDRATASE"/>
    <property type="match status" value="1"/>
</dbReference>
<comment type="caution">
    <text evidence="14">The sequence shown here is derived from an EMBL/GenBank/DDBJ whole genome shotgun (WGS) entry which is preliminary data.</text>
</comment>
<dbReference type="GO" id="GO:0051750">
    <property type="term" value="F:delta(3,5)-delta(2,4)-dienoyl-CoA isomerase activity"/>
    <property type="evidence" value="ECO:0007669"/>
    <property type="project" value="TreeGrafter"/>
</dbReference>
<dbReference type="InterPro" id="IPR045002">
    <property type="entry name" value="Ech1-like"/>
</dbReference>
<evidence type="ECO:0000256" key="4">
    <source>
        <dbReference type="ARBA" id="ARBA00022832"/>
    </source>
</evidence>
<gene>
    <name evidence="14" type="ORF">B4U79_02696</name>
</gene>
<evidence type="ECO:0000313" key="14">
    <source>
        <dbReference type="EMBL" id="RWS07508.1"/>
    </source>
</evidence>
<evidence type="ECO:0000256" key="1">
    <source>
        <dbReference type="ARBA" id="ARBA00004275"/>
    </source>
</evidence>
<evidence type="ECO:0000256" key="10">
    <source>
        <dbReference type="ARBA" id="ARBA00052809"/>
    </source>
</evidence>
<comment type="function">
    <text evidence="11">Isomerization of 3-trans,5-cis-dienoyl-CoA to 2-trans,4-trans-dienoyl-CoA.</text>
</comment>
<evidence type="ECO:0000256" key="3">
    <source>
        <dbReference type="ARBA" id="ARBA00005254"/>
    </source>
</evidence>
<dbReference type="CDD" id="cd06558">
    <property type="entry name" value="crotonase-like"/>
    <property type="match status" value="1"/>
</dbReference>
<comment type="pathway">
    <text evidence="2">Lipid metabolism; fatty acid beta-oxidation.</text>
</comment>
<dbReference type="InterPro" id="IPR018376">
    <property type="entry name" value="Enoyl-CoA_hyd/isom_CS"/>
</dbReference>
<dbReference type="InterPro" id="IPR014748">
    <property type="entry name" value="Enoyl-CoA_hydra_C"/>
</dbReference>
<dbReference type="InterPro" id="IPR001753">
    <property type="entry name" value="Enoyl-CoA_hydra/iso"/>
</dbReference>
<evidence type="ECO:0000313" key="15">
    <source>
        <dbReference type="Proteomes" id="UP000285301"/>
    </source>
</evidence>
<evidence type="ECO:0000256" key="13">
    <source>
        <dbReference type="RuleBase" id="RU003707"/>
    </source>
</evidence>
<keyword evidence="8 14" id="KW-0413">Isomerase</keyword>
<keyword evidence="6" id="KW-0443">Lipid metabolism</keyword>
<evidence type="ECO:0000256" key="12">
    <source>
        <dbReference type="ARBA" id="ARBA00071021"/>
    </source>
</evidence>
<protein>
    <recommendedName>
        <fullName evidence="12">Delta(3,5)-Delta(2,4)-dienoyl-CoA isomerase, mitochondrial</fullName>
    </recommendedName>
</protein>
<dbReference type="Pfam" id="PF00378">
    <property type="entry name" value="ECH_1"/>
    <property type="match status" value="1"/>
</dbReference>
<keyword evidence="5" id="KW-0007">Acetylation</keyword>
<reference evidence="14 15" key="1">
    <citation type="journal article" date="2018" name="Gigascience">
        <title>Genomes of trombidid mites reveal novel predicted allergens and laterally-transferred genes associated with secondary metabolism.</title>
        <authorList>
            <person name="Dong X."/>
            <person name="Chaisiri K."/>
            <person name="Xia D."/>
            <person name="Armstrong S.D."/>
            <person name="Fang Y."/>
            <person name="Donnelly M.J."/>
            <person name="Kadowaki T."/>
            <person name="McGarry J.W."/>
            <person name="Darby A.C."/>
            <person name="Makepeace B.L."/>
        </authorList>
    </citation>
    <scope>NUCLEOTIDE SEQUENCE [LARGE SCALE GENOMIC DNA]</scope>
    <source>
        <strain evidence="14">UoL-WK</strain>
    </source>
</reference>
<name>A0A3S3NWL9_9ACAR</name>
<dbReference type="FunFam" id="1.10.12.10:FF:000004">
    <property type="entry name" value="Delta3,5-delta2,4-dienoyl-CoA isomerase"/>
    <property type="match status" value="1"/>
</dbReference>
<dbReference type="FunFam" id="3.90.226.10:FF:000024">
    <property type="entry name" value="Delta3,5-delta2,4-dienoyl-CoA isomerase"/>
    <property type="match status" value="1"/>
</dbReference>
<dbReference type="GO" id="GO:0006635">
    <property type="term" value="P:fatty acid beta-oxidation"/>
    <property type="evidence" value="ECO:0007669"/>
    <property type="project" value="UniProtKB-UniPathway"/>
</dbReference>
<dbReference type="GO" id="GO:0005777">
    <property type="term" value="C:peroxisome"/>
    <property type="evidence" value="ECO:0007669"/>
    <property type="project" value="UniProtKB-SubCell"/>
</dbReference>
<dbReference type="SUPFAM" id="SSF52096">
    <property type="entry name" value="ClpP/crotonase"/>
    <property type="match status" value="1"/>
</dbReference>
<evidence type="ECO:0000256" key="5">
    <source>
        <dbReference type="ARBA" id="ARBA00022990"/>
    </source>
</evidence>
<evidence type="ECO:0000256" key="6">
    <source>
        <dbReference type="ARBA" id="ARBA00023098"/>
    </source>
</evidence>
<dbReference type="STRING" id="1965070.A0A3S3NWL9"/>
<evidence type="ECO:0000256" key="11">
    <source>
        <dbReference type="ARBA" id="ARBA00055786"/>
    </source>
</evidence>
<sequence>MFSVQRNVCKNVSLSNKINGKFSRMFSAAAYTGRYEFETLSVSSPCDHVLQVELNRPDICNAMSKDMLRELLECFNRVQDDKHCRAVVLCGAGKVFSAGLDFEDMKDMVTQMAGQNGVPQMDVARRAKFLRAMIHMLQEPINSLERCGKPVISAVNGGCIGAAISLISAADIRYCAQDSFFQMKEVDVGMVTDMGALQRLPDIIGNESVLHELIFTARKMSANEAKEVGLVSKVFADAETTRQASIELAQQIASKSPVAVQGSKICLKQNRNQHVQEGLKFMALWNMAMLQSEDFVSGLTAVSSKSEKVPIFADL</sequence>
<keyword evidence="7" id="KW-0576">Peroxisome</keyword>
<dbReference type="OrthoDB" id="14970at2759"/>
<dbReference type="InterPro" id="IPR029045">
    <property type="entry name" value="ClpP/crotonase-like_dom_sf"/>
</dbReference>
<comment type="catalytic activity">
    <reaction evidence="9">
        <text>(3E,5Z)-octadienoyl-CoA = (2E,4E)-octadienoyl-CoA</text>
        <dbReference type="Rhea" id="RHEA:45244"/>
        <dbReference type="ChEBI" id="CHEBI:62243"/>
        <dbReference type="ChEBI" id="CHEBI:85108"/>
    </reaction>
</comment>
<evidence type="ECO:0000256" key="9">
    <source>
        <dbReference type="ARBA" id="ARBA00051408"/>
    </source>
</evidence>
<evidence type="ECO:0000256" key="8">
    <source>
        <dbReference type="ARBA" id="ARBA00023235"/>
    </source>
</evidence>
<dbReference type="Gene3D" id="1.10.12.10">
    <property type="entry name" value="Lyase 2-enoyl-coa Hydratase, Chain A, domain 2"/>
    <property type="match status" value="1"/>
</dbReference>
<dbReference type="EMBL" id="NCKU01003440">
    <property type="protein sequence ID" value="RWS07508.1"/>
    <property type="molecule type" value="Genomic_DNA"/>
</dbReference>
<evidence type="ECO:0000256" key="2">
    <source>
        <dbReference type="ARBA" id="ARBA00005005"/>
    </source>
</evidence>
<dbReference type="UniPathway" id="UPA00659"/>
<keyword evidence="15" id="KW-1185">Reference proteome</keyword>
<dbReference type="PANTHER" id="PTHR43149:SF1">
    <property type="entry name" value="DELTA(3,5)-DELTA(2,4)-DIENOYL-COA ISOMERASE, MITOCHONDRIAL"/>
    <property type="match status" value="1"/>
</dbReference>
<comment type="similarity">
    <text evidence="3 13">Belongs to the enoyl-CoA hydratase/isomerase family.</text>
</comment>